<reference evidence="2 3" key="1">
    <citation type="journal article" date="2016" name="Nat. Commun.">
        <title>Thousands of microbial genomes shed light on interconnected biogeochemical processes in an aquifer system.</title>
        <authorList>
            <person name="Anantharaman K."/>
            <person name="Brown C.T."/>
            <person name="Hug L.A."/>
            <person name="Sharon I."/>
            <person name="Castelle C.J."/>
            <person name="Probst A.J."/>
            <person name="Thomas B.C."/>
            <person name="Singh A."/>
            <person name="Wilkins M.J."/>
            <person name="Karaoz U."/>
            <person name="Brodie E.L."/>
            <person name="Williams K.H."/>
            <person name="Hubbard S.S."/>
            <person name="Banfield J.F."/>
        </authorList>
    </citation>
    <scope>NUCLEOTIDE SEQUENCE [LARGE SCALE GENOMIC DNA]</scope>
</reference>
<name>A0A1F5FYB6_9BACT</name>
<protein>
    <recommendedName>
        <fullName evidence="4">MARVEL domain-containing protein</fullName>
    </recommendedName>
</protein>
<evidence type="ECO:0000313" key="3">
    <source>
        <dbReference type="Proteomes" id="UP000179252"/>
    </source>
</evidence>
<dbReference type="EMBL" id="MFAU01000017">
    <property type="protein sequence ID" value="OGD84591.1"/>
    <property type="molecule type" value="Genomic_DNA"/>
</dbReference>
<evidence type="ECO:0000256" key="1">
    <source>
        <dbReference type="SAM" id="Phobius"/>
    </source>
</evidence>
<proteinExistence type="predicted"/>
<sequence length="141" mass="16413">MAGTITLLHIITKDFLDFLRLPQFLKTLNPLLGFGWPVALNVYHVILVFFLLVTFIDALGLLYYSNKTWKFLSDISSFLGFLVIWPTALFFLFSLASSETLRTIDVQTAIVFFVFAFGLFLLDLVTWYFDEQSFFRKRIKT</sequence>
<keyword evidence="1" id="KW-0812">Transmembrane</keyword>
<feature type="transmembrane region" description="Helical" evidence="1">
    <location>
        <begin position="76"/>
        <end position="96"/>
    </location>
</feature>
<evidence type="ECO:0008006" key="4">
    <source>
        <dbReference type="Google" id="ProtNLM"/>
    </source>
</evidence>
<evidence type="ECO:0000313" key="2">
    <source>
        <dbReference type="EMBL" id="OGD84591.1"/>
    </source>
</evidence>
<accession>A0A1F5FYB6</accession>
<organism evidence="2 3">
    <name type="scientific">Candidatus Curtissbacteria bacterium RBG_13_40_7</name>
    <dbReference type="NCBI Taxonomy" id="1797706"/>
    <lineage>
        <taxon>Bacteria</taxon>
        <taxon>Candidatus Curtissiibacteriota</taxon>
    </lineage>
</organism>
<gene>
    <name evidence="2" type="ORF">A2165_02435</name>
</gene>
<dbReference type="Proteomes" id="UP000179252">
    <property type="component" value="Unassembled WGS sequence"/>
</dbReference>
<keyword evidence="1" id="KW-0472">Membrane</keyword>
<dbReference type="AlphaFoldDB" id="A0A1F5FYB6"/>
<comment type="caution">
    <text evidence="2">The sequence shown here is derived from an EMBL/GenBank/DDBJ whole genome shotgun (WGS) entry which is preliminary data.</text>
</comment>
<keyword evidence="1" id="KW-1133">Transmembrane helix</keyword>
<feature type="transmembrane region" description="Helical" evidence="1">
    <location>
        <begin position="42"/>
        <end position="64"/>
    </location>
</feature>
<feature type="transmembrane region" description="Helical" evidence="1">
    <location>
        <begin position="108"/>
        <end position="129"/>
    </location>
</feature>